<feature type="domain" description="Heterokaryon incompatibility" evidence="1">
    <location>
        <begin position="121"/>
        <end position="268"/>
    </location>
</feature>
<keyword evidence="3" id="KW-1185">Reference proteome</keyword>
<dbReference type="PANTHER" id="PTHR24148">
    <property type="entry name" value="ANKYRIN REPEAT DOMAIN-CONTAINING PROTEIN 39 HOMOLOG-RELATED"/>
    <property type="match status" value="1"/>
</dbReference>
<accession>A0A2T3AVA9</accession>
<gene>
    <name evidence="2" type="ORF">M430DRAFT_52895</name>
</gene>
<dbReference type="InParanoid" id="A0A2T3AVA9"/>
<dbReference type="Pfam" id="PF06985">
    <property type="entry name" value="HET"/>
    <property type="match status" value="1"/>
</dbReference>
<reference evidence="2 3" key="1">
    <citation type="journal article" date="2018" name="New Phytol.">
        <title>Comparative genomics and transcriptomics depict ericoid mycorrhizal fungi as versatile saprotrophs and plant mutualists.</title>
        <authorList>
            <person name="Martino E."/>
            <person name="Morin E."/>
            <person name="Grelet G.A."/>
            <person name="Kuo A."/>
            <person name="Kohler A."/>
            <person name="Daghino S."/>
            <person name="Barry K.W."/>
            <person name="Cichocki N."/>
            <person name="Clum A."/>
            <person name="Dockter R.B."/>
            <person name="Hainaut M."/>
            <person name="Kuo R.C."/>
            <person name="LaButti K."/>
            <person name="Lindahl B.D."/>
            <person name="Lindquist E.A."/>
            <person name="Lipzen A."/>
            <person name="Khouja H.R."/>
            <person name="Magnuson J."/>
            <person name="Murat C."/>
            <person name="Ohm R.A."/>
            <person name="Singer S.W."/>
            <person name="Spatafora J.W."/>
            <person name="Wang M."/>
            <person name="Veneault-Fourrey C."/>
            <person name="Henrissat B."/>
            <person name="Grigoriev I.V."/>
            <person name="Martin F.M."/>
            <person name="Perotto S."/>
        </authorList>
    </citation>
    <scope>NUCLEOTIDE SEQUENCE [LARGE SCALE GENOMIC DNA]</scope>
    <source>
        <strain evidence="2 3">ATCC 22711</strain>
    </source>
</reference>
<name>A0A2T3AVA9_AMORE</name>
<dbReference type="GeneID" id="36576416"/>
<proteinExistence type="predicted"/>
<dbReference type="EMBL" id="KZ679015">
    <property type="protein sequence ID" value="PSS12607.1"/>
    <property type="molecule type" value="Genomic_DNA"/>
</dbReference>
<dbReference type="OrthoDB" id="2157530at2759"/>
<dbReference type="InterPro" id="IPR010730">
    <property type="entry name" value="HET"/>
</dbReference>
<evidence type="ECO:0000313" key="2">
    <source>
        <dbReference type="EMBL" id="PSS12607.1"/>
    </source>
</evidence>
<organism evidence="2 3">
    <name type="scientific">Amorphotheca resinae ATCC 22711</name>
    <dbReference type="NCBI Taxonomy" id="857342"/>
    <lineage>
        <taxon>Eukaryota</taxon>
        <taxon>Fungi</taxon>
        <taxon>Dikarya</taxon>
        <taxon>Ascomycota</taxon>
        <taxon>Pezizomycotina</taxon>
        <taxon>Leotiomycetes</taxon>
        <taxon>Helotiales</taxon>
        <taxon>Amorphothecaceae</taxon>
        <taxon>Amorphotheca</taxon>
    </lineage>
</organism>
<evidence type="ECO:0000313" key="3">
    <source>
        <dbReference type="Proteomes" id="UP000241818"/>
    </source>
</evidence>
<dbReference type="Pfam" id="PF26639">
    <property type="entry name" value="Het-6_barrel"/>
    <property type="match status" value="1"/>
</dbReference>
<dbReference type="PANTHER" id="PTHR24148:SF64">
    <property type="entry name" value="HETEROKARYON INCOMPATIBILITY DOMAIN-CONTAINING PROTEIN"/>
    <property type="match status" value="1"/>
</dbReference>
<dbReference type="AlphaFoldDB" id="A0A2T3AVA9"/>
<evidence type="ECO:0000259" key="1">
    <source>
        <dbReference type="Pfam" id="PF06985"/>
    </source>
</evidence>
<dbReference type="Proteomes" id="UP000241818">
    <property type="component" value="Unassembled WGS sequence"/>
</dbReference>
<dbReference type="InterPro" id="IPR052895">
    <property type="entry name" value="HetReg/Transcr_Mod"/>
</dbReference>
<dbReference type="RefSeq" id="XP_024718605.1">
    <property type="nucleotide sequence ID" value="XM_024868335.1"/>
</dbReference>
<dbReference type="STRING" id="857342.A0A2T3AVA9"/>
<sequence>MGVFTRFCYGCAAQVIAEKLIADRSPWECLHTAYWNLYSLISAAIAHTLMYSSFFLSACIRFAGPWFASLNIEIPVPKPKPWYTYEKLKEGEIRLLGIHRNYLFWVSYNIYAVPINHGIPYEAISYAWGDRSDVEEVTLNNRRFATTRTVGDILRRRSKLIGLWPGNMRFVWLDYICINQEDIDERNYQVTLMRQIYQRASRVMVCLGDGPDASKAGWLLLKIYALSTVNTLEELSNRCALDKNTPSWQALSRFFAHPWFSRVWVIQEVAVASKVWVTYGGGLLDWELVLWGICTFSRPEMASHLSTATAEVRRNIPLTLQQGVIVGIIRNKIQRKDKLSLREAITLCTGFQATDPRDKIYALLGLVTDDLDLRAWVDYRKPTEQLYLETARFLLSQEESPLQILNYAGTGYPWNPEFASLPSWVPDLSCPPNTSSLDGGIQPFPYKACGRLQHDAQLLLSAPPGQIRLRGSQADEIAFLAQNNNFSLNGATDAEMQTFFQDRALWLKNCLSLIQDHVPDPYHTLQPRAEAFWRTLLGDRTVEGRPAPAEYADCYAAMEELTFSPPDEQRTSFTSQRALILKSLRFQGQTAASIRGRRFAVTRRGFMGLVPPGTEAGDVICVFAGANTPFVVRQLEKGWWELVGECYFLGIMDGEMVDPVAEMEVFTLC</sequence>
<protein>
    <recommendedName>
        <fullName evidence="1">Heterokaryon incompatibility domain-containing protein</fullName>
    </recommendedName>
</protein>